<reference evidence="1 2" key="1">
    <citation type="submission" date="2016-09" db="EMBL/GenBank/DDBJ databases">
        <authorList>
            <person name="Capua I."/>
            <person name="De Benedictis P."/>
            <person name="Joannis T."/>
            <person name="Lombin L.H."/>
            <person name="Cattoli G."/>
        </authorList>
    </citation>
    <scope>NUCLEOTIDE SEQUENCE [LARGE SCALE GENOMIC DNA]</scope>
    <source>
        <strain evidence="1 2">UB20</strain>
    </source>
</reference>
<dbReference type="Proteomes" id="UP000182057">
    <property type="component" value="Unassembled WGS sequence"/>
</dbReference>
<accession>A0A1D3UNL2</accession>
<dbReference type="OrthoDB" id="1122633at2"/>
<protein>
    <submittedName>
        <fullName evidence="1">Uncharacterized protein</fullName>
    </submittedName>
</protein>
<name>A0A1D3UNL2_TANFO</name>
<gene>
    <name evidence="1" type="ORF">TFUB20_01462</name>
</gene>
<proteinExistence type="predicted"/>
<sequence>MARKKLTKSSLDELAKRMPILSEALQMTYIGGYDTNDCWWRCIAYLKSCGIDYDADAAMAIASGYYGDNFDENNYAFSGNGHDHKKFASNFFSGSEEGYCSGQILVFNPNTTPGWSGNGTSSHAVIIKRYDKSGNMVVFDPQNPEEGEFVIKRSDVSSGAFVVNVK</sequence>
<dbReference type="AlphaFoldDB" id="A0A1D3UNL2"/>
<dbReference type="GeneID" id="34758857"/>
<organism evidence="1 2">
    <name type="scientific">Tannerella forsythia</name>
    <name type="common">Bacteroides forsythus</name>
    <dbReference type="NCBI Taxonomy" id="28112"/>
    <lineage>
        <taxon>Bacteria</taxon>
        <taxon>Pseudomonadati</taxon>
        <taxon>Bacteroidota</taxon>
        <taxon>Bacteroidia</taxon>
        <taxon>Bacteroidales</taxon>
        <taxon>Tannerellaceae</taxon>
        <taxon>Tannerella</taxon>
    </lineage>
</organism>
<evidence type="ECO:0000313" key="1">
    <source>
        <dbReference type="EMBL" id="SCQ21691.1"/>
    </source>
</evidence>
<dbReference type="EMBL" id="FMMM01000054">
    <property type="protein sequence ID" value="SCQ21691.1"/>
    <property type="molecule type" value="Genomic_DNA"/>
</dbReference>
<evidence type="ECO:0000313" key="2">
    <source>
        <dbReference type="Proteomes" id="UP000182057"/>
    </source>
</evidence>
<dbReference type="RefSeq" id="WP_046472585.1">
    <property type="nucleotide sequence ID" value="NZ_FMML01000055.1"/>
</dbReference>